<dbReference type="EMBL" id="LSNE01000006">
    <property type="protein sequence ID" value="KXI28456.1"/>
    <property type="molecule type" value="Genomic_DNA"/>
</dbReference>
<reference evidence="2" key="1">
    <citation type="submission" date="2016-02" db="EMBL/GenBank/DDBJ databases">
        <authorList>
            <person name="Schultz-Johansen M."/>
            <person name="Glaring M.A."/>
            <person name="Bech P.K."/>
            <person name="Stougaard P."/>
        </authorList>
    </citation>
    <scope>NUCLEOTIDE SEQUENCE [LARGE SCALE GENOMIC DNA]</scope>
    <source>
        <strain evidence="2">S66</strain>
    </source>
</reference>
<dbReference type="InterPro" id="IPR032036">
    <property type="entry name" value="DUF5062"/>
</dbReference>
<dbReference type="AlphaFoldDB" id="A0A135ZZN6"/>
<sequence>MKKTKNESALLKKALAVAEHYAKGRGYNGFSPTDSAKQKVESLYRLLVHDKLITPLPENKEDLASLKHRLVVWIMKQLPADHELLK</sequence>
<dbReference type="InterPro" id="IPR038316">
    <property type="entry name" value="DUF5062_sf"/>
</dbReference>
<proteinExistence type="predicted"/>
<evidence type="ECO:0000313" key="2">
    <source>
        <dbReference type="Proteomes" id="UP000070299"/>
    </source>
</evidence>
<comment type="caution">
    <text evidence="1">The sequence shown here is derived from an EMBL/GenBank/DDBJ whole genome shotgun (WGS) entry which is preliminary data.</text>
</comment>
<organism evidence="1 2">
    <name type="scientific">Paraglaciecola hydrolytica</name>
    <dbReference type="NCBI Taxonomy" id="1799789"/>
    <lineage>
        <taxon>Bacteria</taxon>
        <taxon>Pseudomonadati</taxon>
        <taxon>Pseudomonadota</taxon>
        <taxon>Gammaproteobacteria</taxon>
        <taxon>Alteromonadales</taxon>
        <taxon>Alteromonadaceae</taxon>
        <taxon>Paraglaciecola</taxon>
    </lineage>
</organism>
<dbReference type="Proteomes" id="UP000070299">
    <property type="component" value="Unassembled WGS sequence"/>
</dbReference>
<name>A0A135ZZN6_9ALTE</name>
<dbReference type="RefSeq" id="WP_068377323.1">
    <property type="nucleotide sequence ID" value="NZ_LSNE01000006.1"/>
</dbReference>
<evidence type="ECO:0008006" key="3">
    <source>
        <dbReference type="Google" id="ProtNLM"/>
    </source>
</evidence>
<dbReference type="Pfam" id="PF16691">
    <property type="entry name" value="DUF5062"/>
    <property type="match status" value="1"/>
</dbReference>
<dbReference type="Gene3D" id="1.20.120.1930">
    <property type="entry name" value="Uncharacterised protein PF16691, DUF5062"/>
    <property type="match status" value="1"/>
</dbReference>
<keyword evidence="2" id="KW-1185">Reference proteome</keyword>
<protein>
    <recommendedName>
        <fullName evidence="3">DUF5062 domain-containing protein</fullName>
    </recommendedName>
</protein>
<dbReference type="OrthoDB" id="8547747at2"/>
<accession>A0A135ZZN6</accession>
<evidence type="ECO:0000313" key="1">
    <source>
        <dbReference type="EMBL" id="KXI28456.1"/>
    </source>
</evidence>
<dbReference type="STRING" id="1799789.AX660_15280"/>
<gene>
    <name evidence="1" type="ORF">AX660_15280</name>
</gene>